<name>A0A4S2BB11_9LACO</name>
<feature type="transmembrane region" description="Helical" evidence="1">
    <location>
        <begin position="12"/>
        <end position="33"/>
    </location>
</feature>
<gene>
    <name evidence="2" type="ORF">E5351_09035</name>
</gene>
<keyword evidence="1" id="KW-0812">Transmembrane</keyword>
<evidence type="ECO:0000256" key="1">
    <source>
        <dbReference type="SAM" id="Phobius"/>
    </source>
</evidence>
<dbReference type="EMBL" id="SRYV01000019">
    <property type="protein sequence ID" value="TGY11303.1"/>
    <property type="molecule type" value="Genomic_DNA"/>
</dbReference>
<protein>
    <recommendedName>
        <fullName evidence="4">Regulatory protein YycH domain-containing protein</fullName>
    </recommendedName>
</protein>
<dbReference type="Proteomes" id="UP000309117">
    <property type="component" value="Unassembled WGS sequence"/>
</dbReference>
<organism evidence="2 3">
    <name type="scientific">Lactobacillus intestinalis</name>
    <dbReference type="NCBI Taxonomy" id="151781"/>
    <lineage>
        <taxon>Bacteria</taxon>
        <taxon>Bacillati</taxon>
        <taxon>Bacillota</taxon>
        <taxon>Bacilli</taxon>
        <taxon>Lactobacillales</taxon>
        <taxon>Lactobacillaceae</taxon>
        <taxon>Lactobacillus</taxon>
    </lineage>
</organism>
<evidence type="ECO:0000313" key="3">
    <source>
        <dbReference type="Proteomes" id="UP000309117"/>
    </source>
</evidence>
<dbReference type="Gene3D" id="3.10.450.310">
    <property type="match status" value="1"/>
</dbReference>
<comment type="caution">
    <text evidence="2">The sequence shown here is derived from an EMBL/GenBank/DDBJ whole genome shotgun (WGS) entry which is preliminary data.</text>
</comment>
<evidence type="ECO:0000313" key="2">
    <source>
        <dbReference type="EMBL" id="TGY11303.1"/>
    </source>
</evidence>
<keyword evidence="1" id="KW-1133">Transmembrane helix</keyword>
<accession>A0A4S2BB11</accession>
<dbReference type="CDD" id="cd15787">
    <property type="entry name" value="YycH_N"/>
    <property type="match status" value="1"/>
</dbReference>
<reference evidence="2 3" key="1">
    <citation type="submission" date="2019-04" db="EMBL/GenBank/DDBJ databases">
        <title>Microbes associate with the intestines of laboratory mice.</title>
        <authorList>
            <person name="Navarre W."/>
            <person name="Wong E."/>
            <person name="Huang K."/>
            <person name="Tropini C."/>
            <person name="Ng K."/>
            <person name="Yu B."/>
        </authorList>
    </citation>
    <scope>NUCLEOTIDE SEQUENCE [LARGE SCALE GENOMIC DNA]</scope>
    <source>
        <strain evidence="2 3">NM61_E11</strain>
    </source>
</reference>
<evidence type="ECO:0008006" key="4">
    <source>
        <dbReference type="Google" id="ProtNLM"/>
    </source>
</evidence>
<proteinExistence type="predicted"/>
<dbReference type="AlphaFoldDB" id="A0A4S2BB11"/>
<keyword evidence="1" id="KW-0472">Membrane</keyword>
<sequence length="451" mass="52727">MTGMKFKFKFGDFFLGLATFVVIVLSIILWIFIMTSDQRFSRINQTNNQVTRGQARTKNNKSLYDLYIPTNAYGFIDGKPYRLYDSKNNLPFEFTKELRQVTATDLKKIGNNRTQYQELLNNPNFIQLSYPDQVTFGLFTPLANSKQKNREFNRIFIPDNNKWVYLGNDQSNTIYKVSLKKANFNRLRRYAKKAKNKTPVNFVRLKSSYSAFYSKSVNWSVYSYITTSQSDSYFVSRLLGTSGVTSKTNKNGRTTYSYNYYTRLKVPAAGERNDHNFQYTHFEKGKIPSVNNRLLDSVYYVHKLGMTEQDLRFFDADNNVVRYTNYIEGIPVFLNDHDLQVNNSFSSDAINIEFNSINFQIPIPFDGQTQSLESTYDLVDSLEKHGLHQNDIERIMVGFKVEKDNSHHSLVNLIPTYYIKAYGEWKSQDEWQKQNISIYKDMEVKSKEEVK</sequence>